<reference evidence="2 3" key="1">
    <citation type="submission" date="2019-06" db="EMBL/GenBank/DDBJ databases">
        <title>Sequencing the genomes of 1000 actinobacteria strains.</title>
        <authorList>
            <person name="Klenk H.-P."/>
        </authorList>
    </citation>
    <scope>NUCLEOTIDE SEQUENCE [LARGE SCALE GENOMIC DNA]</scope>
    <source>
        <strain evidence="2 3">DSM 41649</strain>
    </source>
</reference>
<sequence length="236" mass="24968">MCCFLALGPGGRGHGNAGCPRCTHPVRPRCSPPSRFSGCRSADAPLVASRRSGIPKGRRRSVGRCRTPPPYGGRGQGERQLRRCAAARTPGSHAARLPGSGPSHSKAAWAGRRRSGRGSTALTCGLASCAAAPSTRAAVARAAHTRLGTAQSVGGVRRLRHGCLTPSLTARTEAMMTLRRSRTPASPQSLYCSRGLLVALGVQSVPPRVWLGDNLLSIRQQVQPPQPMSWQSEGRW</sequence>
<evidence type="ECO:0000313" key="2">
    <source>
        <dbReference type="EMBL" id="TWE21569.1"/>
    </source>
</evidence>
<proteinExistence type="predicted"/>
<gene>
    <name evidence="2" type="ORF">FB465_6761</name>
</gene>
<comment type="caution">
    <text evidence="2">The sequence shown here is derived from an EMBL/GenBank/DDBJ whole genome shotgun (WGS) entry which is preliminary data.</text>
</comment>
<name>A0A561F134_9ACTN</name>
<dbReference type="Proteomes" id="UP000318416">
    <property type="component" value="Unassembled WGS sequence"/>
</dbReference>
<evidence type="ECO:0000313" key="3">
    <source>
        <dbReference type="Proteomes" id="UP000318416"/>
    </source>
</evidence>
<accession>A0A561F134</accession>
<feature type="region of interest" description="Disordered" evidence="1">
    <location>
        <begin position="54"/>
        <end position="114"/>
    </location>
</feature>
<organism evidence="2 3">
    <name type="scientific">Kitasatospora atroaurantiaca</name>
    <dbReference type="NCBI Taxonomy" id="285545"/>
    <lineage>
        <taxon>Bacteria</taxon>
        <taxon>Bacillati</taxon>
        <taxon>Actinomycetota</taxon>
        <taxon>Actinomycetes</taxon>
        <taxon>Kitasatosporales</taxon>
        <taxon>Streptomycetaceae</taxon>
        <taxon>Kitasatospora</taxon>
    </lineage>
</organism>
<keyword evidence="3" id="KW-1185">Reference proteome</keyword>
<dbReference type="AlphaFoldDB" id="A0A561F134"/>
<protein>
    <submittedName>
        <fullName evidence="2">Uncharacterized protein</fullName>
    </submittedName>
</protein>
<evidence type="ECO:0000256" key="1">
    <source>
        <dbReference type="SAM" id="MobiDB-lite"/>
    </source>
</evidence>
<dbReference type="EMBL" id="VIVR01000001">
    <property type="protein sequence ID" value="TWE21569.1"/>
    <property type="molecule type" value="Genomic_DNA"/>
</dbReference>